<dbReference type="Pfam" id="PF01762">
    <property type="entry name" value="Galactosyl_T"/>
    <property type="match status" value="1"/>
</dbReference>
<name>A0A0L7LMQ4_OPEBR</name>
<reference evidence="11 12" key="1">
    <citation type="journal article" date="2015" name="Genome Biol. Evol.">
        <title>The genome of winter moth (Operophtera brumata) provides a genomic perspective on sexual dimorphism and phenology.</title>
        <authorList>
            <person name="Derks M.F."/>
            <person name="Smit S."/>
            <person name="Salis L."/>
            <person name="Schijlen E."/>
            <person name="Bossers A."/>
            <person name="Mateman C."/>
            <person name="Pijl A.S."/>
            <person name="de Ridder D."/>
            <person name="Groenen M.A."/>
            <person name="Visser M.E."/>
            <person name="Megens H.J."/>
        </authorList>
    </citation>
    <scope>NUCLEOTIDE SEQUENCE [LARGE SCALE GENOMIC DNA]</scope>
    <source>
        <strain evidence="11">WM2013NL</strain>
        <tissue evidence="11">Head and thorax</tissue>
    </source>
</reference>
<keyword evidence="12" id="KW-1185">Reference proteome</keyword>
<evidence type="ECO:0000256" key="1">
    <source>
        <dbReference type="ARBA" id="ARBA00004323"/>
    </source>
</evidence>
<keyword evidence="9" id="KW-0472">Membrane</keyword>
<feature type="non-terminal residue" evidence="11">
    <location>
        <position position="1"/>
    </location>
</feature>
<comment type="similarity">
    <text evidence="2 10">Belongs to the glycosyltransferase 31 family.</text>
</comment>
<keyword evidence="6" id="KW-0735">Signal-anchor</keyword>
<evidence type="ECO:0000256" key="5">
    <source>
        <dbReference type="ARBA" id="ARBA00022692"/>
    </source>
</evidence>
<evidence type="ECO:0000313" key="12">
    <source>
        <dbReference type="Proteomes" id="UP000037510"/>
    </source>
</evidence>
<evidence type="ECO:0000256" key="7">
    <source>
        <dbReference type="ARBA" id="ARBA00022989"/>
    </source>
</evidence>
<accession>A0A0L7LMQ4</accession>
<dbReference type="GO" id="GO:0000139">
    <property type="term" value="C:Golgi membrane"/>
    <property type="evidence" value="ECO:0007669"/>
    <property type="project" value="UniProtKB-SubCell"/>
</dbReference>
<evidence type="ECO:0000256" key="2">
    <source>
        <dbReference type="ARBA" id="ARBA00008661"/>
    </source>
</evidence>
<dbReference type="EMBL" id="JTDY01000571">
    <property type="protein sequence ID" value="KOB76634.1"/>
    <property type="molecule type" value="Genomic_DNA"/>
</dbReference>
<dbReference type="GO" id="GO:0016758">
    <property type="term" value="F:hexosyltransferase activity"/>
    <property type="evidence" value="ECO:0007669"/>
    <property type="project" value="InterPro"/>
</dbReference>
<dbReference type="STRING" id="104452.A0A0L7LMQ4"/>
<evidence type="ECO:0000256" key="3">
    <source>
        <dbReference type="ARBA" id="ARBA00022676"/>
    </source>
</evidence>
<comment type="subcellular location">
    <subcellularLocation>
        <location evidence="1 10">Golgi apparatus membrane</location>
        <topology evidence="1 10">Single-pass type II membrane protein</topology>
    </subcellularLocation>
</comment>
<sequence>FVAGWSTQTNRDTKLYILPDNITVIHEPANICSKGDRYIKHKLFLLIVVCSATENFERRMAIRDSWGNQMKYIELAKIYNKIRDNYKNYNYTYDLYIDPDGSGQQAKPGLAQMLPEVAKMLQVNLIDSKTENVPEKRFSDDDEVLIPQFDMNKELNDDTKNYEDYDTNVMKIPPRGYEDNPDLGKILDLLKKDKNLLKIRQNLEPSNTEVDFKLVFLLGLPPQKNDTDIQDRIEEEIDQFGDVIQEGFTDSYNNLTLKSIMMLKWINNNCNESANLRNRSKEHDAKQARDHTGPEYMLIGDLICGARPLLDPTNKCRSSCTRQGICAARASPRLPPRDDPSFSYSSTATTCAAHARVTSHRITSQHMLELNAALIQPAVVD</sequence>
<dbReference type="InterPro" id="IPR002659">
    <property type="entry name" value="Glyco_trans_31"/>
</dbReference>
<keyword evidence="8 10" id="KW-0333">Golgi apparatus</keyword>
<evidence type="ECO:0000256" key="8">
    <source>
        <dbReference type="ARBA" id="ARBA00023034"/>
    </source>
</evidence>
<keyword evidence="3 10" id="KW-0328">Glycosyltransferase</keyword>
<keyword evidence="4 11" id="KW-0808">Transferase</keyword>
<dbReference type="Proteomes" id="UP000037510">
    <property type="component" value="Unassembled WGS sequence"/>
</dbReference>
<keyword evidence="7" id="KW-1133">Transmembrane helix</keyword>
<evidence type="ECO:0000256" key="10">
    <source>
        <dbReference type="RuleBase" id="RU363063"/>
    </source>
</evidence>
<keyword evidence="5" id="KW-0812">Transmembrane</keyword>
<evidence type="ECO:0000256" key="6">
    <source>
        <dbReference type="ARBA" id="ARBA00022968"/>
    </source>
</evidence>
<dbReference type="EC" id="2.4.1.-" evidence="10"/>
<comment type="caution">
    <text evidence="11">The sequence shown here is derived from an EMBL/GenBank/DDBJ whole genome shotgun (WGS) entry which is preliminary data.</text>
</comment>
<dbReference type="PANTHER" id="PTHR11214:SF314">
    <property type="entry name" value="HEXOSYLTRANSFERASE"/>
    <property type="match status" value="1"/>
</dbReference>
<evidence type="ECO:0000313" key="11">
    <source>
        <dbReference type="EMBL" id="KOB76634.1"/>
    </source>
</evidence>
<gene>
    <name evidence="11" type="ORF">OBRU01_05552</name>
</gene>
<organism evidence="11 12">
    <name type="scientific">Operophtera brumata</name>
    <name type="common">Winter moth</name>
    <name type="synonym">Phalaena brumata</name>
    <dbReference type="NCBI Taxonomy" id="104452"/>
    <lineage>
        <taxon>Eukaryota</taxon>
        <taxon>Metazoa</taxon>
        <taxon>Ecdysozoa</taxon>
        <taxon>Arthropoda</taxon>
        <taxon>Hexapoda</taxon>
        <taxon>Insecta</taxon>
        <taxon>Pterygota</taxon>
        <taxon>Neoptera</taxon>
        <taxon>Endopterygota</taxon>
        <taxon>Lepidoptera</taxon>
        <taxon>Glossata</taxon>
        <taxon>Ditrysia</taxon>
        <taxon>Geometroidea</taxon>
        <taxon>Geometridae</taxon>
        <taxon>Larentiinae</taxon>
        <taxon>Operophtera</taxon>
    </lineage>
</organism>
<feature type="non-terminal residue" evidence="11">
    <location>
        <position position="381"/>
    </location>
</feature>
<proteinExistence type="inferred from homology"/>
<evidence type="ECO:0000256" key="9">
    <source>
        <dbReference type="ARBA" id="ARBA00023136"/>
    </source>
</evidence>
<dbReference type="PANTHER" id="PTHR11214">
    <property type="entry name" value="BETA-1,3-N-ACETYLGLUCOSAMINYLTRANSFERASE"/>
    <property type="match status" value="1"/>
</dbReference>
<protein>
    <recommendedName>
        <fullName evidence="10">Hexosyltransferase</fullName>
        <ecNumber evidence="10">2.4.1.-</ecNumber>
    </recommendedName>
</protein>
<evidence type="ECO:0000256" key="4">
    <source>
        <dbReference type="ARBA" id="ARBA00022679"/>
    </source>
</evidence>
<dbReference type="GO" id="GO:0006493">
    <property type="term" value="P:protein O-linked glycosylation"/>
    <property type="evidence" value="ECO:0007669"/>
    <property type="project" value="TreeGrafter"/>
</dbReference>
<dbReference type="AlphaFoldDB" id="A0A0L7LMQ4"/>